<organism evidence="6 7">
    <name type="scientific">Vermiconidia calcicola</name>
    <dbReference type="NCBI Taxonomy" id="1690605"/>
    <lineage>
        <taxon>Eukaryota</taxon>
        <taxon>Fungi</taxon>
        <taxon>Dikarya</taxon>
        <taxon>Ascomycota</taxon>
        <taxon>Pezizomycotina</taxon>
        <taxon>Dothideomycetes</taxon>
        <taxon>Dothideomycetidae</taxon>
        <taxon>Mycosphaerellales</taxon>
        <taxon>Extremaceae</taxon>
        <taxon>Vermiconidia</taxon>
    </lineage>
</organism>
<feature type="compositionally biased region" description="Polar residues" evidence="5">
    <location>
        <begin position="488"/>
        <end position="512"/>
    </location>
</feature>
<dbReference type="GO" id="GO:0050660">
    <property type="term" value="F:flavin adenine dinucleotide binding"/>
    <property type="evidence" value="ECO:0007669"/>
    <property type="project" value="InterPro"/>
</dbReference>
<comment type="caution">
    <text evidence="6">The sequence shown here is derived from an EMBL/GenBank/DDBJ whole genome shotgun (WGS) entry which is preliminary data.</text>
</comment>
<dbReference type="Gene3D" id="3.50.50.60">
    <property type="entry name" value="FAD/NAD(P)-binding domain"/>
    <property type="match status" value="2"/>
</dbReference>
<dbReference type="GO" id="GO:0050661">
    <property type="term" value="F:NADP binding"/>
    <property type="evidence" value="ECO:0007669"/>
    <property type="project" value="InterPro"/>
</dbReference>
<gene>
    <name evidence="6" type="ORF">LTR25_004771</name>
</gene>
<dbReference type="Pfam" id="PF00743">
    <property type="entry name" value="FMO-like"/>
    <property type="match status" value="1"/>
</dbReference>
<evidence type="ECO:0000256" key="5">
    <source>
        <dbReference type="SAM" id="MobiDB-lite"/>
    </source>
</evidence>
<name>A0AAV9Q771_9PEZI</name>
<evidence type="ECO:0000256" key="4">
    <source>
        <dbReference type="ARBA" id="ARBA00023002"/>
    </source>
</evidence>
<keyword evidence="4" id="KW-0560">Oxidoreductase</keyword>
<dbReference type="SUPFAM" id="SSF51905">
    <property type="entry name" value="FAD/NAD(P)-binding domain"/>
    <property type="match status" value="2"/>
</dbReference>
<sequence>MSPSLRSAPDVSAPAPTAGPGKECSLDALVVGSGFGGIYQLKKLRDQGLSVKAIDAASDVGGTWFWNRYPGAMSDTESFLYRYSWDRDDLRSYPWPRHYVQQAEVLAYLRHVVKRHDLRKDIELNTQLLSARWDEGHRLWTVETSTQGTIKTRYLVTALGLLSKQNLPEFEGLDTYRGELYHTGAWPEGVDLEGKRVGVIGNGSTGVQVITAIAKDVQKLVCFQRSPQYSVPSGDTDTTIEYRDDINNRYDDIWKEVRSSAFAFGFEESIIPTMSVSKEQRQKIFEDAWHQGNGFRFMFGTFCDISYDEDANAEAAEFIRQKIRSTVKDPEKARKLTPTDYYARRPLCDTGYYQQFNREHVDIVDLKATPIQKFTTNGIKTADGTIHELDVVICATGFDAVDGNYTRVCIEGRGGKSLRDQWKDGPVSYLGVAVPEFPNLFMILGPNGPFTNLPPTIETQVEFISDLVQEAESRRAAKTPYTIGDRSIGSSAVSENGTNSTPRCSRGMNGSKSGRPVVEASRAAEEQWTQACDDLSKGSLFRKTDSWIFGANVPGKKNTTLFYFGGLGNYRNTLKELAQDHHSGFSIA</sequence>
<dbReference type="PANTHER" id="PTHR43098">
    <property type="entry name" value="L-ORNITHINE N(5)-MONOOXYGENASE-RELATED"/>
    <property type="match status" value="1"/>
</dbReference>
<keyword evidence="3" id="KW-0521">NADP</keyword>
<reference evidence="6 7" key="1">
    <citation type="submission" date="2023-06" db="EMBL/GenBank/DDBJ databases">
        <title>Black Yeasts Isolated from many extreme environments.</title>
        <authorList>
            <person name="Coleine C."/>
            <person name="Stajich J.E."/>
            <person name="Selbmann L."/>
        </authorList>
    </citation>
    <scope>NUCLEOTIDE SEQUENCE [LARGE SCALE GENOMIC DNA]</scope>
    <source>
        <strain evidence="6 7">CCFEE 5887</strain>
    </source>
</reference>
<dbReference type="Proteomes" id="UP001345827">
    <property type="component" value="Unassembled WGS sequence"/>
</dbReference>
<keyword evidence="1" id="KW-0285">Flavoprotein</keyword>
<evidence type="ECO:0000313" key="7">
    <source>
        <dbReference type="Proteomes" id="UP001345827"/>
    </source>
</evidence>
<feature type="region of interest" description="Disordered" evidence="5">
    <location>
        <begin position="487"/>
        <end position="515"/>
    </location>
</feature>
<dbReference type="InterPro" id="IPR036188">
    <property type="entry name" value="FAD/NAD-bd_sf"/>
</dbReference>
<dbReference type="GO" id="GO:0004499">
    <property type="term" value="F:N,N-dimethylaniline monooxygenase activity"/>
    <property type="evidence" value="ECO:0007669"/>
    <property type="project" value="InterPro"/>
</dbReference>
<feature type="region of interest" description="Disordered" evidence="5">
    <location>
        <begin position="1"/>
        <end position="20"/>
    </location>
</feature>
<keyword evidence="2" id="KW-0274">FAD</keyword>
<evidence type="ECO:0000313" key="6">
    <source>
        <dbReference type="EMBL" id="KAK5537519.1"/>
    </source>
</evidence>
<dbReference type="EMBL" id="JAXLQG010000007">
    <property type="protein sequence ID" value="KAK5537519.1"/>
    <property type="molecule type" value="Genomic_DNA"/>
</dbReference>
<protein>
    <recommendedName>
        <fullName evidence="8">Cyclohexanone monooxygenase</fullName>
    </recommendedName>
</protein>
<evidence type="ECO:0008006" key="8">
    <source>
        <dbReference type="Google" id="ProtNLM"/>
    </source>
</evidence>
<dbReference type="InterPro" id="IPR050775">
    <property type="entry name" value="FAD-binding_Monooxygenases"/>
</dbReference>
<accession>A0AAV9Q771</accession>
<dbReference type="AlphaFoldDB" id="A0AAV9Q771"/>
<dbReference type="InterPro" id="IPR020946">
    <property type="entry name" value="Flavin_mOase-like"/>
</dbReference>
<proteinExistence type="predicted"/>
<evidence type="ECO:0000256" key="3">
    <source>
        <dbReference type="ARBA" id="ARBA00022857"/>
    </source>
</evidence>
<evidence type="ECO:0000256" key="1">
    <source>
        <dbReference type="ARBA" id="ARBA00022630"/>
    </source>
</evidence>
<keyword evidence="7" id="KW-1185">Reference proteome</keyword>
<evidence type="ECO:0000256" key="2">
    <source>
        <dbReference type="ARBA" id="ARBA00022827"/>
    </source>
</evidence>
<dbReference type="PANTHER" id="PTHR43098:SF5">
    <property type="entry name" value="DUAL-FUNCTIONAL MONOOXYGENASE_METHYLTRANSFERASE PSOF"/>
    <property type="match status" value="1"/>
</dbReference>